<organism evidence="2 3">
    <name type="scientific">Xanthoceras sorbifolium</name>
    <dbReference type="NCBI Taxonomy" id="99658"/>
    <lineage>
        <taxon>Eukaryota</taxon>
        <taxon>Viridiplantae</taxon>
        <taxon>Streptophyta</taxon>
        <taxon>Embryophyta</taxon>
        <taxon>Tracheophyta</taxon>
        <taxon>Spermatophyta</taxon>
        <taxon>Magnoliopsida</taxon>
        <taxon>eudicotyledons</taxon>
        <taxon>Gunneridae</taxon>
        <taxon>Pentapetalae</taxon>
        <taxon>rosids</taxon>
        <taxon>malvids</taxon>
        <taxon>Sapindales</taxon>
        <taxon>Sapindaceae</taxon>
        <taxon>Xanthoceroideae</taxon>
        <taxon>Xanthoceras</taxon>
    </lineage>
</organism>
<sequence length="139" mass="15481">MRAGLAKVRRVLAVVEFYHSLIRRDSRRDYDASTTEVGKTRATPPVAGETNQRRKRRTSGGGDEPAVRETNERRGSNATCTGVDFVDISYAPRSSNFVAHSIAKWALGRFSSTVWEFVFPPRLRKISDLDVSAFFCPGG</sequence>
<evidence type="ECO:0008006" key="4">
    <source>
        <dbReference type="Google" id="ProtNLM"/>
    </source>
</evidence>
<protein>
    <recommendedName>
        <fullName evidence="4">RNase H type-1 domain-containing protein</fullName>
    </recommendedName>
</protein>
<evidence type="ECO:0000256" key="1">
    <source>
        <dbReference type="SAM" id="MobiDB-lite"/>
    </source>
</evidence>
<proteinExistence type="predicted"/>
<feature type="compositionally biased region" description="Basic and acidic residues" evidence="1">
    <location>
        <begin position="65"/>
        <end position="75"/>
    </location>
</feature>
<evidence type="ECO:0000313" key="3">
    <source>
        <dbReference type="Proteomes" id="UP000827721"/>
    </source>
</evidence>
<keyword evidence="3" id="KW-1185">Reference proteome</keyword>
<accession>A0ABQ8I7X9</accession>
<feature type="region of interest" description="Disordered" evidence="1">
    <location>
        <begin position="29"/>
        <end position="75"/>
    </location>
</feature>
<evidence type="ECO:0000313" key="2">
    <source>
        <dbReference type="EMBL" id="KAH7572730.1"/>
    </source>
</evidence>
<dbReference type="EMBL" id="JAFEMO010000003">
    <property type="protein sequence ID" value="KAH7572730.1"/>
    <property type="molecule type" value="Genomic_DNA"/>
</dbReference>
<dbReference type="Proteomes" id="UP000827721">
    <property type="component" value="Unassembled WGS sequence"/>
</dbReference>
<comment type="caution">
    <text evidence="2">The sequence shown here is derived from an EMBL/GenBank/DDBJ whole genome shotgun (WGS) entry which is preliminary data.</text>
</comment>
<name>A0ABQ8I7X9_9ROSI</name>
<reference evidence="2 3" key="1">
    <citation type="submission" date="2021-02" db="EMBL/GenBank/DDBJ databases">
        <title>Plant Genome Project.</title>
        <authorList>
            <person name="Zhang R.-G."/>
        </authorList>
    </citation>
    <scope>NUCLEOTIDE SEQUENCE [LARGE SCALE GENOMIC DNA]</scope>
    <source>
        <tissue evidence="2">Leaves</tissue>
    </source>
</reference>
<gene>
    <name evidence="2" type="ORF">JRO89_XS03G0003800</name>
</gene>